<dbReference type="OrthoDB" id="9801033at2"/>
<comment type="catalytic activity">
    <reaction evidence="16 17">
        <text>epoxyqueuosine(34) in tRNA + AH2 = queuosine(34) in tRNA + A + H2O</text>
        <dbReference type="Rhea" id="RHEA:32159"/>
        <dbReference type="Rhea" id="RHEA-COMP:18571"/>
        <dbReference type="Rhea" id="RHEA-COMP:18582"/>
        <dbReference type="ChEBI" id="CHEBI:13193"/>
        <dbReference type="ChEBI" id="CHEBI:15377"/>
        <dbReference type="ChEBI" id="CHEBI:17499"/>
        <dbReference type="ChEBI" id="CHEBI:194431"/>
        <dbReference type="ChEBI" id="CHEBI:194443"/>
        <dbReference type="EC" id="1.17.99.6"/>
    </reaction>
</comment>
<dbReference type="HAMAP" id="MF_02089">
    <property type="entry name" value="QueH"/>
    <property type="match status" value="1"/>
</dbReference>
<keyword evidence="13 17" id="KW-1015">Disulfide bond</keyword>
<comment type="function">
    <text evidence="1 17">Catalyzes the conversion of epoxyqueuosine (oQ) to queuosine (Q), which is a hypermodified base found in the wobble positions of tRNA(Asp), tRNA(Asn), tRNA(His) and tRNA(Tyr).</text>
</comment>
<keyword evidence="8 17" id="KW-0479">Metal-binding</keyword>
<keyword evidence="19" id="KW-1185">Reference proteome</keyword>
<evidence type="ECO:0000313" key="19">
    <source>
        <dbReference type="Proteomes" id="UP000295008"/>
    </source>
</evidence>
<protein>
    <recommendedName>
        <fullName evidence="5 17">Epoxyqueuosine reductase QueH</fullName>
        <ecNumber evidence="4 17">1.17.99.6</ecNumber>
    </recommendedName>
    <alternativeName>
        <fullName evidence="15 17">Queuosine biosynthesis protein QueH</fullName>
    </alternativeName>
</protein>
<dbReference type="Pfam" id="PF02677">
    <property type="entry name" value="QueH"/>
    <property type="match status" value="1"/>
</dbReference>
<dbReference type="EC" id="1.17.99.6" evidence="4 17"/>
<evidence type="ECO:0000256" key="8">
    <source>
        <dbReference type="ARBA" id="ARBA00022723"/>
    </source>
</evidence>
<evidence type="ECO:0000256" key="15">
    <source>
        <dbReference type="ARBA" id="ARBA00031446"/>
    </source>
</evidence>
<dbReference type="PANTHER" id="PTHR36701:SF1">
    <property type="entry name" value="EPOXYQUEUOSINE REDUCTASE QUEH"/>
    <property type="match status" value="1"/>
</dbReference>
<evidence type="ECO:0000256" key="1">
    <source>
        <dbReference type="ARBA" id="ARBA00002268"/>
    </source>
</evidence>
<gene>
    <name evidence="17" type="primary">queH</name>
    <name evidence="18" type="ORF">EDC14_102734</name>
</gene>
<evidence type="ECO:0000256" key="6">
    <source>
        <dbReference type="ARBA" id="ARBA00022485"/>
    </source>
</evidence>
<keyword evidence="14 17" id="KW-0676">Redox-active center</keyword>
<comment type="caution">
    <text evidence="18">The sequence shown here is derived from an EMBL/GenBank/DDBJ whole genome shotgun (WGS) entry which is preliminary data.</text>
</comment>
<organism evidence="18 19">
    <name type="scientific">Hydrogenispora ethanolica</name>
    <dbReference type="NCBI Taxonomy" id="1082276"/>
    <lineage>
        <taxon>Bacteria</taxon>
        <taxon>Bacillati</taxon>
        <taxon>Bacillota</taxon>
        <taxon>Hydrogenispora</taxon>
    </lineage>
</organism>
<dbReference type="GO" id="GO:0008616">
    <property type="term" value="P:tRNA queuosine(34) biosynthetic process"/>
    <property type="evidence" value="ECO:0007669"/>
    <property type="project" value="UniProtKB-UniRule"/>
</dbReference>
<feature type="binding site" evidence="17">
    <location>
        <position position="9"/>
    </location>
    <ligand>
        <name>[4Fe-4S] cluster</name>
        <dbReference type="ChEBI" id="CHEBI:49883"/>
    </ligand>
</feature>
<evidence type="ECO:0000256" key="4">
    <source>
        <dbReference type="ARBA" id="ARBA00012622"/>
    </source>
</evidence>
<dbReference type="GO" id="GO:0051539">
    <property type="term" value="F:4 iron, 4 sulfur cluster binding"/>
    <property type="evidence" value="ECO:0007669"/>
    <property type="project" value="UniProtKB-UniRule"/>
</dbReference>
<feature type="binding site" evidence="17">
    <location>
        <position position="86"/>
    </location>
    <ligand>
        <name>[4Fe-4S] cluster</name>
        <dbReference type="ChEBI" id="CHEBI:49883"/>
    </ligand>
</feature>
<evidence type="ECO:0000256" key="10">
    <source>
        <dbReference type="ARBA" id="ARBA00023002"/>
    </source>
</evidence>
<dbReference type="Proteomes" id="UP000295008">
    <property type="component" value="Unassembled WGS sequence"/>
</dbReference>
<evidence type="ECO:0000256" key="5">
    <source>
        <dbReference type="ARBA" id="ARBA00016895"/>
    </source>
</evidence>
<keyword evidence="11 17" id="KW-0408">Iron</keyword>
<evidence type="ECO:0000313" key="18">
    <source>
        <dbReference type="EMBL" id="TCL62184.1"/>
    </source>
</evidence>
<evidence type="ECO:0000256" key="7">
    <source>
        <dbReference type="ARBA" id="ARBA00022694"/>
    </source>
</evidence>
<evidence type="ECO:0000256" key="13">
    <source>
        <dbReference type="ARBA" id="ARBA00023157"/>
    </source>
</evidence>
<dbReference type="PANTHER" id="PTHR36701">
    <property type="entry name" value="EPOXYQUEUOSINE REDUCTASE QUEH"/>
    <property type="match status" value="1"/>
</dbReference>
<accession>A0A4R1R916</accession>
<dbReference type="InterPro" id="IPR003828">
    <property type="entry name" value="QueH"/>
</dbReference>
<evidence type="ECO:0000256" key="16">
    <source>
        <dbReference type="ARBA" id="ARBA00047415"/>
    </source>
</evidence>
<dbReference type="GO" id="GO:0052693">
    <property type="term" value="F:epoxyqueuosine reductase activity"/>
    <property type="evidence" value="ECO:0007669"/>
    <property type="project" value="UniProtKB-UniRule"/>
</dbReference>
<dbReference type="GO" id="GO:0046872">
    <property type="term" value="F:metal ion binding"/>
    <property type="evidence" value="ECO:0007669"/>
    <property type="project" value="UniProtKB-KW"/>
</dbReference>
<keyword evidence="12 17" id="KW-0411">Iron-sulfur</keyword>
<keyword evidence="7 17" id="KW-0819">tRNA processing</keyword>
<feature type="disulfide bond" description="Redox-active" evidence="17">
    <location>
        <begin position="163"/>
        <end position="165"/>
    </location>
</feature>
<evidence type="ECO:0000256" key="11">
    <source>
        <dbReference type="ARBA" id="ARBA00023004"/>
    </source>
</evidence>
<feature type="binding site" evidence="17">
    <location>
        <position position="83"/>
    </location>
    <ligand>
        <name>[4Fe-4S] cluster</name>
        <dbReference type="ChEBI" id="CHEBI:49883"/>
    </ligand>
</feature>
<evidence type="ECO:0000256" key="9">
    <source>
        <dbReference type="ARBA" id="ARBA00022785"/>
    </source>
</evidence>
<name>A0A4R1R916_HYDET</name>
<evidence type="ECO:0000256" key="2">
    <source>
        <dbReference type="ARBA" id="ARBA00004691"/>
    </source>
</evidence>
<evidence type="ECO:0000256" key="3">
    <source>
        <dbReference type="ARBA" id="ARBA00008207"/>
    </source>
</evidence>
<dbReference type="EMBL" id="SLUN01000027">
    <property type="protein sequence ID" value="TCL62184.1"/>
    <property type="molecule type" value="Genomic_DNA"/>
</dbReference>
<comment type="similarity">
    <text evidence="3 17">Belongs to the QueH family.</text>
</comment>
<keyword evidence="6 17" id="KW-0004">4Fe-4S</keyword>
<sequence>MKLLLHACCGPCSCYTTQQLTEEGFEPTLFFFNPNIHPYQEQLRRRDGLRQLAEVRGLPLVEEPGYELEEFLAQVAAEPAQRCAKCYRIRLARTAAKAKELGFERFGTTLLISPYQNRELLIATGRELAQGFGLQFHDADFRPGFRQSQAMAKELGLYRQGYCGCVYSEKDRYYKG</sequence>
<keyword evidence="10 17" id="KW-0560">Oxidoreductase</keyword>
<proteinExistence type="inferred from homology"/>
<dbReference type="UniPathway" id="UPA00392"/>
<evidence type="ECO:0000256" key="17">
    <source>
        <dbReference type="HAMAP-Rule" id="MF_02089"/>
    </source>
</evidence>
<evidence type="ECO:0000256" key="14">
    <source>
        <dbReference type="ARBA" id="ARBA00023284"/>
    </source>
</evidence>
<reference evidence="18 19" key="1">
    <citation type="submission" date="2019-03" db="EMBL/GenBank/DDBJ databases">
        <title>Genomic Encyclopedia of Type Strains, Phase IV (KMG-IV): sequencing the most valuable type-strain genomes for metagenomic binning, comparative biology and taxonomic classification.</title>
        <authorList>
            <person name="Goeker M."/>
        </authorList>
    </citation>
    <scope>NUCLEOTIDE SEQUENCE [LARGE SCALE GENOMIC DNA]</scope>
    <source>
        <strain evidence="18 19">LX-B</strain>
    </source>
</reference>
<keyword evidence="9 17" id="KW-0671">Queuosine biosynthesis</keyword>
<feature type="binding site" evidence="17">
    <location>
        <position position="8"/>
    </location>
    <ligand>
        <name>[4Fe-4S] cluster</name>
        <dbReference type="ChEBI" id="CHEBI:49883"/>
    </ligand>
</feature>
<dbReference type="AlphaFoldDB" id="A0A4R1R916"/>
<evidence type="ECO:0000256" key="12">
    <source>
        <dbReference type="ARBA" id="ARBA00023014"/>
    </source>
</evidence>
<dbReference type="RefSeq" id="WP_132015854.1">
    <property type="nucleotide sequence ID" value="NZ_SLUN01000027.1"/>
</dbReference>
<comment type="pathway">
    <text evidence="2 17">tRNA modification; tRNA-queuosine biosynthesis.</text>
</comment>